<gene>
    <name evidence="1" type="ORF">SAMN04488500_106136</name>
</gene>
<proteinExistence type="predicted"/>
<dbReference type="AlphaFoldDB" id="A0A1W2AUI3"/>
<organism evidence="1 2">
    <name type="scientific">Sporomusa malonica</name>
    <dbReference type="NCBI Taxonomy" id="112901"/>
    <lineage>
        <taxon>Bacteria</taxon>
        <taxon>Bacillati</taxon>
        <taxon>Bacillota</taxon>
        <taxon>Negativicutes</taxon>
        <taxon>Selenomonadales</taxon>
        <taxon>Sporomusaceae</taxon>
        <taxon>Sporomusa</taxon>
    </lineage>
</organism>
<protein>
    <submittedName>
        <fullName evidence="1">Uncharacterized protein</fullName>
    </submittedName>
</protein>
<dbReference type="OrthoDB" id="2923612at2"/>
<dbReference type="EMBL" id="FWXI01000006">
    <property type="protein sequence ID" value="SMC64387.1"/>
    <property type="molecule type" value="Genomic_DNA"/>
</dbReference>
<reference evidence="1 2" key="1">
    <citation type="submission" date="2017-04" db="EMBL/GenBank/DDBJ databases">
        <authorList>
            <person name="Afonso C.L."/>
            <person name="Miller P.J."/>
            <person name="Scott M.A."/>
            <person name="Spackman E."/>
            <person name="Goraichik I."/>
            <person name="Dimitrov K.M."/>
            <person name="Suarez D.L."/>
            <person name="Swayne D.E."/>
        </authorList>
    </citation>
    <scope>NUCLEOTIDE SEQUENCE [LARGE SCALE GENOMIC DNA]</scope>
    <source>
        <strain evidence="1 2">DSM 5090</strain>
    </source>
</reference>
<dbReference type="Proteomes" id="UP000192738">
    <property type="component" value="Unassembled WGS sequence"/>
</dbReference>
<accession>A0A1W2AUI3</accession>
<evidence type="ECO:0000313" key="1">
    <source>
        <dbReference type="EMBL" id="SMC64387.1"/>
    </source>
</evidence>
<evidence type="ECO:0000313" key="2">
    <source>
        <dbReference type="Proteomes" id="UP000192738"/>
    </source>
</evidence>
<sequence length="93" mass="10795">MIIPETFTEFQSEGEYNKFISIFDFSKKNIASNRFAYKGYYSDKDLACSIVGHTASQTLVIKFQDTEQLHCINGFYLKDMQKTDFNAKEINNI</sequence>
<keyword evidence="2" id="KW-1185">Reference proteome</keyword>
<name>A0A1W2AUI3_9FIRM</name>
<dbReference type="RefSeq" id="WP_084575347.1">
    <property type="nucleotide sequence ID" value="NZ_CP155572.1"/>
</dbReference>
<dbReference type="STRING" id="112901.SAMN04488500_106136"/>